<dbReference type="Pfam" id="PF18021">
    <property type="entry name" value="Agglutinin_C"/>
    <property type="match status" value="1"/>
</dbReference>
<evidence type="ECO:0000313" key="4">
    <source>
        <dbReference type="Proteomes" id="UP000054097"/>
    </source>
</evidence>
<dbReference type="Pfam" id="PF14200">
    <property type="entry name" value="RicinB_lectin_2"/>
    <property type="match status" value="1"/>
</dbReference>
<dbReference type="SUPFAM" id="SSF54001">
    <property type="entry name" value="Cysteine proteinases"/>
    <property type="match status" value="1"/>
</dbReference>
<accession>A0A0C2W6U5</accession>
<feature type="domain" description="Ricin B lectin" evidence="1">
    <location>
        <begin position="7"/>
        <end position="95"/>
    </location>
</feature>
<dbReference type="InterPro" id="IPR000772">
    <property type="entry name" value="Ricin_B_lectin"/>
</dbReference>
<dbReference type="Gene3D" id="2.80.10.50">
    <property type="match status" value="2"/>
</dbReference>
<dbReference type="PROSITE" id="PS50231">
    <property type="entry name" value="RICIN_B_LECTIN"/>
    <property type="match status" value="1"/>
</dbReference>
<dbReference type="InterPro" id="IPR035992">
    <property type="entry name" value="Ricin_B-like_lectins"/>
</dbReference>
<organism evidence="3 4">
    <name type="scientific">Serendipita vermifera MAFF 305830</name>
    <dbReference type="NCBI Taxonomy" id="933852"/>
    <lineage>
        <taxon>Eukaryota</taxon>
        <taxon>Fungi</taxon>
        <taxon>Dikarya</taxon>
        <taxon>Basidiomycota</taxon>
        <taxon>Agaricomycotina</taxon>
        <taxon>Agaricomycetes</taxon>
        <taxon>Sebacinales</taxon>
        <taxon>Serendipitaceae</taxon>
        <taxon>Serendipita</taxon>
    </lineage>
</organism>
<dbReference type="OrthoDB" id="3249735at2759"/>
<dbReference type="AlphaFoldDB" id="A0A0C2W6U5"/>
<dbReference type="STRING" id="933852.A0A0C2W6U5"/>
<evidence type="ECO:0000259" key="2">
    <source>
        <dbReference type="Pfam" id="PF18021"/>
    </source>
</evidence>
<evidence type="ECO:0000313" key="3">
    <source>
        <dbReference type="EMBL" id="KIM22138.1"/>
    </source>
</evidence>
<gene>
    <name evidence="3" type="ORF">M408DRAFT_79436</name>
</gene>
<reference evidence="3 4" key="1">
    <citation type="submission" date="2014-04" db="EMBL/GenBank/DDBJ databases">
        <authorList>
            <consortium name="DOE Joint Genome Institute"/>
            <person name="Kuo A."/>
            <person name="Zuccaro A."/>
            <person name="Kohler A."/>
            <person name="Nagy L.G."/>
            <person name="Floudas D."/>
            <person name="Copeland A."/>
            <person name="Barry K.W."/>
            <person name="Cichocki N."/>
            <person name="Veneault-Fourrey C."/>
            <person name="LaButti K."/>
            <person name="Lindquist E.A."/>
            <person name="Lipzen A."/>
            <person name="Lundell T."/>
            <person name="Morin E."/>
            <person name="Murat C."/>
            <person name="Sun H."/>
            <person name="Tunlid A."/>
            <person name="Henrissat B."/>
            <person name="Grigoriev I.V."/>
            <person name="Hibbett D.S."/>
            <person name="Martin F."/>
            <person name="Nordberg H.P."/>
            <person name="Cantor M.N."/>
            <person name="Hua S.X."/>
        </authorList>
    </citation>
    <scope>NUCLEOTIDE SEQUENCE [LARGE SCALE GENOMIC DNA]</scope>
    <source>
        <strain evidence="3 4">MAFF 305830</strain>
    </source>
</reference>
<reference evidence="4" key="2">
    <citation type="submission" date="2015-01" db="EMBL/GenBank/DDBJ databases">
        <title>Evolutionary Origins and Diversification of the Mycorrhizal Mutualists.</title>
        <authorList>
            <consortium name="DOE Joint Genome Institute"/>
            <consortium name="Mycorrhizal Genomics Consortium"/>
            <person name="Kohler A."/>
            <person name="Kuo A."/>
            <person name="Nagy L.G."/>
            <person name="Floudas D."/>
            <person name="Copeland A."/>
            <person name="Barry K.W."/>
            <person name="Cichocki N."/>
            <person name="Veneault-Fourrey C."/>
            <person name="LaButti K."/>
            <person name="Lindquist E.A."/>
            <person name="Lipzen A."/>
            <person name="Lundell T."/>
            <person name="Morin E."/>
            <person name="Murat C."/>
            <person name="Riley R."/>
            <person name="Ohm R."/>
            <person name="Sun H."/>
            <person name="Tunlid A."/>
            <person name="Henrissat B."/>
            <person name="Grigoriev I.V."/>
            <person name="Hibbett D.S."/>
            <person name="Martin F."/>
        </authorList>
    </citation>
    <scope>NUCLEOTIDE SEQUENCE [LARGE SCALE GENOMIC DNA]</scope>
    <source>
        <strain evidence="4">MAFF 305830</strain>
    </source>
</reference>
<dbReference type="EMBL" id="KN824362">
    <property type="protein sequence ID" value="KIM22138.1"/>
    <property type="molecule type" value="Genomic_DNA"/>
</dbReference>
<evidence type="ECO:0000259" key="1">
    <source>
        <dbReference type="Pfam" id="PF14200"/>
    </source>
</evidence>
<feature type="domain" description="Agglutinin C-terminal" evidence="2">
    <location>
        <begin position="138"/>
        <end position="233"/>
    </location>
</feature>
<proteinExistence type="predicted"/>
<keyword evidence="4" id="KW-1185">Reference proteome</keyword>
<dbReference type="InterPro" id="IPR040600">
    <property type="entry name" value="Agglutinin_C"/>
</dbReference>
<dbReference type="HOGENOM" id="CLU_043578_1_0_1"/>
<dbReference type="Proteomes" id="UP000054097">
    <property type="component" value="Unassembled WGS sequence"/>
</dbReference>
<dbReference type="InterPro" id="IPR038765">
    <property type="entry name" value="Papain-like_cys_pep_sf"/>
</dbReference>
<protein>
    <submittedName>
        <fullName evidence="3">Carbohydrate-binding module family 13 protein</fullName>
    </submittedName>
</protein>
<dbReference type="SUPFAM" id="SSF50370">
    <property type="entry name" value="Ricin B-like lectins"/>
    <property type="match status" value="1"/>
</dbReference>
<sequence length="247" mass="27944">MAEDYFNQNWYIEKTGGGYYYTIRNIRSNTCMDLAGDVGANGGTVKGWEANNTNAQNWYIEGNDQTGYSIVNVGTGTVLDLENSRADNGAPIWGWRSNGRANQLWFFERRSRSTAEVHTILTASQPQAFQTYPTDRLFVIVPPGAVDAVWKSQGLAPGKWRAESFDCDDFTFQMKGAICRWAYDNLRAPVGHLFGVMFGFYINDKNEHIVHAYNWTLNQDMTAITYFEPQDGQVSTTSEYTAYFGVF</sequence>
<name>A0A0C2W6U5_SERVB</name>
<dbReference type="Gene3D" id="3.30.460.70">
    <property type="match status" value="1"/>
</dbReference>